<dbReference type="OrthoDB" id="1804072at2"/>
<keyword evidence="4" id="KW-1185">Reference proteome</keyword>
<organism evidence="3 4">
    <name type="scientific">Azospirillum lipoferum (strain 4B)</name>
    <dbReference type="NCBI Taxonomy" id="862719"/>
    <lineage>
        <taxon>Bacteria</taxon>
        <taxon>Pseudomonadati</taxon>
        <taxon>Pseudomonadota</taxon>
        <taxon>Alphaproteobacteria</taxon>
        <taxon>Rhodospirillales</taxon>
        <taxon>Azospirillaceae</taxon>
        <taxon>Azospirillum</taxon>
    </lineage>
</organism>
<dbReference type="PIRSF" id="PIRSF016817">
    <property type="entry name" value="UCP016817_carboligase"/>
    <property type="match status" value="1"/>
</dbReference>
<protein>
    <recommendedName>
        <fullName evidence="2">ATP-grasp domain-containing protein</fullName>
    </recommendedName>
</protein>
<keyword evidence="3" id="KW-0614">Plasmid</keyword>
<keyword evidence="1" id="KW-0067">ATP-binding</keyword>
<dbReference type="InterPro" id="IPR003806">
    <property type="entry name" value="ATP-grasp_PylC-type"/>
</dbReference>
<dbReference type="InterPro" id="IPR016677">
    <property type="entry name" value="UCP016817_carboligase"/>
</dbReference>
<dbReference type="PROSITE" id="PS50975">
    <property type="entry name" value="ATP_GRASP"/>
    <property type="match status" value="1"/>
</dbReference>
<keyword evidence="1" id="KW-0547">Nucleotide-binding</keyword>
<dbReference type="Pfam" id="PF02655">
    <property type="entry name" value="ATP-grasp_3"/>
    <property type="match status" value="1"/>
</dbReference>
<feature type="domain" description="ATP-grasp" evidence="2">
    <location>
        <begin position="249"/>
        <end position="309"/>
    </location>
</feature>
<evidence type="ECO:0000259" key="2">
    <source>
        <dbReference type="PROSITE" id="PS50975"/>
    </source>
</evidence>
<proteinExistence type="predicted"/>
<accession>G7ZBU8</accession>
<dbReference type="SUPFAM" id="SSF56059">
    <property type="entry name" value="Glutathione synthetase ATP-binding domain-like"/>
    <property type="match status" value="1"/>
</dbReference>
<dbReference type="Proteomes" id="UP000005667">
    <property type="component" value="Plasmid AZO_p1"/>
</dbReference>
<dbReference type="GO" id="GO:0005524">
    <property type="term" value="F:ATP binding"/>
    <property type="evidence" value="ECO:0007669"/>
    <property type="project" value="UniProtKB-UniRule"/>
</dbReference>
<evidence type="ECO:0000313" key="4">
    <source>
        <dbReference type="Proteomes" id="UP000005667"/>
    </source>
</evidence>
<dbReference type="InterPro" id="IPR011761">
    <property type="entry name" value="ATP-grasp"/>
</dbReference>
<gene>
    <name evidence="3" type="ordered locus">AZOLI_p10700</name>
</gene>
<reference evidence="4" key="1">
    <citation type="journal article" date="2011" name="PLoS Genet.">
        <title>Azospirillum genomes reveal transition of bacteria from aquatic to terrestrial environments.</title>
        <authorList>
            <person name="Wisniewski-Dye F."/>
            <person name="Borziak K."/>
            <person name="Khalsa-Moyers G."/>
            <person name="Alexandre G."/>
            <person name="Sukharnikov L.O."/>
            <person name="Wuichet K."/>
            <person name="Hurst G.B."/>
            <person name="McDonald W.H."/>
            <person name="Robertson J.S."/>
            <person name="Barbe V."/>
            <person name="Calteau A."/>
            <person name="Rouy Z."/>
            <person name="Mangenot S."/>
            <person name="Prigent-Combaret C."/>
            <person name="Normand P."/>
            <person name="Boyer M."/>
            <person name="Siguier P."/>
            <person name="Dessaux Y."/>
            <person name="Elmerich C."/>
            <person name="Condemine G."/>
            <person name="Krishnen G."/>
            <person name="Kennedy I."/>
            <person name="Paterson A.H."/>
            <person name="Gonzalez V."/>
            <person name="Mavingui P."/>
            <person name="Zhulin I.B."/>
        </authorList>
    </citation>
    <scope>NUCLEOTIDE SEQUENCE [LARGE SCALE GENOMIC DNA]</scope>
    <source>
        <strain evidence="4">4B</strain>
    </source>
</reference>
<dbReference type="GO" id="GO:0046872">
    <property type="term" value="F:metal ion binding"/>
    <property type="evidence" value="ECO:0007669"/>
    <property type="project" value="InterPro"/>
</dbReference>
<dbReference type="KEGG" id="ali:AZOLI_p10700"/>
<dbReference type="HOGENOM" id="CLU_057102_1_0_5"/>
<evidence type="ECO:0000313" key="3">
    <source>
        <dbReference type="EMBL" id="CBS88928.1"/>
    </source>
</evidence>
<dbReference type="EMBL" id="FQ311869">
    <property type="protein sequence ID" value="CBS88928.1"/>
    <property type="molecule type" value="Genomic_DNA"/>
</dbReference>
<name>G7ZBU8_AZOL4</name>
<evidence type="ECO:0000256" key="1">
    <source>
        <dbReference type="PROSITE-ProRule" id="PRU00409"/>
    </source>
</evidence>
<geneLocation type="plasmid" evidence="3 4">
    <name>AZO_p1</name>
</geneLocation>
<sequence length="391" mass="41257">MFKALSRRDVSLTPTILPKSDVLVVALSARALAASARRSGLGVTALDLFADADTAAMADRCLALPSRRLHLLGPALRRALAAPDLRGVPLVYGAGFEDRPELLAALERDRPVLGNAAGTVARLKDPFAFAALLARLGIPHPEIATSPPDDGGRWLMKRAGASGGGHIRPADRRSHRLPAGHYLQRRMPGRPVSLLFLADGRRVLPVGFSRQWVAPAPRQPFRYGGAVGPLPVAPIHAGFAAAMTAAVSRIAAEVGLVGLNSADFLAGPDGWCLLEINPRPGATLDLFDRAPMPGLLGLHMAACTAELPQALPALAGCRAAMVVYARTPVLLDGCMRWPDWTADRPGTPAHIPAGAPLCTVLADAADPAEARRLAGRRARELFRRHALAEAA</sequence>
<dbReference type="AlphaFoldDB" id="G7ZBU8"/>
<dbReference type="Gene3D" id="3.30.470.20">
    <property type="entry name" value="ATP-grasp fold, B domain"/>
    <property type="match status" value="1"/>
</dbReference>